<protein>
    <submittedName>
        <fullName evidence="1">HNH endonuclease</fullName>
    </submittedName>
</protein>
<organism evidence="1 2">
    <name type="scientific">Corynebacterium callunae DSM 20147</name>
    <dbReference type="NCBI Taxonomy" id="1121353"/>
    <lineage>
        <taxon>Bacteria</taxon>
        <taxon>Bacillati</taxon>
        <taxon>Actinomycetota</taxon>
        <taxon>Actinomycetes</taxon>
        <taxon>Mycobacteriales</taxon>
        <taxon>Corynebacteriaceae</taxon>
        <taxon>Corynebacterium</taxon>
    </lineage>
</organism>
<dbReference type="CDD" id="cd00085">
    <property type="entry name" value="HNHc"/>
    <property type="match status" value="1"/>
</dbReference>
<keyword evidence="1" id="KW-0540">Nuclease</keyword>
<dbReference type="Proteomes" id="UP000011760">
    <property type="component" value="Chromosome"/>
</dbReference>
<keyword evidence="1" id="KW-0378">Hydrolase</keyword>
<accession>M1UFE6</accession>
<dbReference type="PATRIC" id="fig|1121353.3.peg.1475"/>
<dbReference type="KEGG" id="ccn:H924_07240"/>
<dbReference type="OrthoDB" id="4427852at2"/>
<dbReference type="eggNOG" id="COG1403">
    <property type="taxonomic scope" value="Bacteria"/>
</dbReference>
<keyword evidence="1" id="KW-0255">Endonuclease</keyword>
<evidence type="ECO:0000313" key="2">
    <source>
        <dbReference type="Proteomes" id="UP000011760"/>
    </source>
</evidence>
<dbReference type="AlphaFoldDB" id="M1UFE6"/>
<dbReference type="STRING" id="1121353.H924_07240"/>
<dbReference type="RefSeq" id="WP_015651321.1">
    <property type="nucleotide sequence ID" value="NC_020506.1"/>
</dbReference>
<sequence length="97" mass="11012">MAWVKGNKAHTSKPERDRILARDEYQCQIRGIGCLGEASEVDHIDNTRNANYWRDSNKQAVCPVCHKVKTQREATEARAARRARGLYPVEKHPGLIA</sequence>
<dbReference type="Gene3D" id="1.10.30.50">
    <property type="match status" value="1"/>
</dbReference>
<proteinExistence type="predicted"/>
<dbReference type="HOGENOM" id="CLU_108879_10_0_11"/>
<dbReference type="GO" id="GO:0004519">
    <property type="term" value="F:endonuclease activity"/>
    <property type="evidence" value="ECO:0007669"/>
    <property type="project" value="UniProtKB-KW"/>
</dbReference>
<gene>
    <name evidence="1" type="ORF">H924_07240</name>
</gene>
<keyword evidence="2" id="KW-1185">Reference proteome</keyword>
<dbReference type="EMBL" id="CP004354">
    <property type="protein sequence ID" value="AGG66890.1"/>
    <property type="molecule type" value="Genomic_DNA"/>
</dbReference>
<evidence type="ECO:0000313" key="1">
    <source>
        <dbReference type="EMBL" id="AGG66890.1"/>
    </source>
</evidence>
<reference evidence="1 2" key="1">
    <citation type="submission" date="2013-02" db="EMBL/GenBank/DDBJ databases">
        <title>The complete genome sequence of Corynebacterium callunae DSM 20147.</title>
        <authorList>
            <person name="Ruckert C."/>
            <person name="Albersmeier A."/>
            <person name="Kalinowski J."/>
        </authorList>
    </citation>
    <scope>NUCLEOTIDE SEQUENCE [LARGE SCALE GENOMIC DNA]</scope>
    <source>
        <strain evidence="1 2">DSM 20147</strain>
    </source>
</reference>
<name>M1UFE6_9CORY</name>
<dbReference type="InterPro" id="IPR003615">
    <property type="entry name" value="HNH_nuc"/>
</dbReference>